<evidence type="ECO:0000256" key="8">
    <source>
        <dbReference type="ARBA" id="ARBA00045223"/>
    </source>
</evidence>
<keyword evidence="10" id="KW-1185">Reference proteome</keyword>
<dbReference type="InterPro" id="IPR042185">
    <property type="entry name" value="Serpin_sf_2"/>
</dbReference>
<reference evidence="9" key="1">
    <citation type="submission" date="2022-02" db="EMBL/GenBank/DDBJ databases">
        <authorList>
            <person name="King R."/>
        </authorList>
    </citation>
    <scope>NUCLEOTIDE SEQUENCE</scope>
</reference>
<comment type="similarity">
    <text evidence="1">Belongs to the metallo-dependent hydrolases superfamily. TatD-type hydrolase family.</text>
</comment>
<dbReference type="InterPro" id="IPR032466">
    <property type="entry name" value="Metal_Hydrolase"/>
</dbReference>
<dbReference type="PROSITE" id="PS01091">
    <property type="entry name" value="TATD_3"/>
    <property type="match status" value="1"/>
</dbReference>
<accession>A0A9P0I5A1</accession>
<dbReference type="Pfam" id="PF01026">
    <property type="entry name" value="TatD_DNase"/>
    <property type="match status" value="1"/>
</dbReference>
<dbReference type="PANTHER" id="PTHR10060">
    <property type="entry name" value="TATD FAMILY DEOXYRIBONUCLEASE"/>
    <property type="match status" value="1"/>
</dbReference>
<dbReference type="CDD" id="cd01310">
    <property type="entry name" value="TatD_DNAse"/>
    <property type="match status" value="1"/>
</dbReference>
<dbReference type="GO" id="GO:0008296">
    <property type="term" value="F:3'-5'-DNA exonuclease activity"/>
    <property type="evidence" value="ECO:0007669"/>
    <property type="project" value="TreeGrafter"/>
</dbReference>
<evidence type="ECO:0000256" key="5">
    <source>
        <dbReference type="ARBA" id="ARBA00022801"/>
    </source>
</evidence>
<evidence type="ECO:0000256" key="1">
    <source>
        <dbReference type="ARBA" id="ARBA00009275"/>
    </source>
</evidence>
<dbReference type="InterPro" id="IPR001130">
    <property type="entry name" value="TatD-like"/>
</dbReference>
<dbReference type="InterPro" id="IPR036186">
    <property type="entry name" value="Serpin_sf"/>
</dbReference>
<dbReference type="PANTHER" id="PTHR10060:SF15">
    <property type="entry name" value="DEOXYRIBONUCLEASE TATDN1"/>
    <property type="match status" value="1"/>
</dbReference>
<keyword evidence="3" id="KW-0540">Nuclease</keyword>
<protein>
    <recommendedName>
        <fullName evidence="7">Deoxyribonuclease TATDN1</fullName>
    </recommendedName>
</protein>
<proteinExistence type="inferred from homology"/>
<gene>
    <name evidence="9" type="ORF">SPLIT_LOCUS5483</name>
</gene>
<evidence type="ECO:0000256" key="3">
    <source>
        <dbReference type="ARBA" id="ARBA00022722"/>
    </source>
</evidence>
<organism evidence="9 10">
    <name type="scientific">Spodoptera littoralis</name>
    <name type="common">Egyptian cotton leafworm</name>
    <dbReference type="NCBI Taxonomy" id="7109"/>
    <lineage>
        <taxon>Eukaryota</taxon>
        <taxon>Metazoa</taxon>
        <taxon>Ecdysozoa</taxon>
        <taxon>Arthropoda</taxon>
        <taxon>Hexapoda</taxon>
        <taxon>Insecta</taxon>
        <taxon>Pterygota</taxon>
        <taxon>Neoptera</taxon>
        <taxon>Endopterygota</taxon>
        <taxon>Lepidoptera</taxon>
        <taxon>Glossata</taxon>
        <taxon>Ditrysia</taxon>
        <taxon>Noctuoidea</taxon>
        <taxon>Noctuidae</taxon>
        <taxon>Amphipyrinae</taxon>
        <taxon>Spodoptera</taxon>
    </lineage>
</organism>
<dbReference type="PROSITE" id="PS01090">
    <property type="entry name" value="TATD_2"/>
    <property type="match status" value="1"/>
</dbReference>
<evidence type="ECO:0000313" key="9">
    <source>
        <dbReference type="EMBL" id="CAH1640127.1"/>
    </source>
</evidence>
<keyword evidence="5" id="KW-0378">Hydrolase</keyword>
<dbReference type="InterPro" id="IPR042178">
    <property type="entry name" value="Serpin_sf_1"/>
</dbReference>
<dbReference type="SUPFAM" id="SSF51556">
    <property type="entry name" value="Metallo-dependent hydrolases"/>
    <property type="match status" value="1"/>
</dbReference>
<dbReference type="EMBL" id="LR824551">
    <property type="protein sequence ID" value="CAH1640127.1"/>
    <property type="molecule type" value="Genomic_DNA"/>
</dbReference>
<dbReference type="GO" id="GO:0046872">
    <property type="term" value="F:metal ion binding"/>
    <property type="evidence" value="ECO:0007669"/>
    <property type="project" value="UniProtKB-KW"/>
</dbReference>
<evidence type="ECO:0000256" key="7">
    <source>
        <dbReference type="ARBA" id="ARBA00039767"/>
    </source>
</evidence>
<keyword evidence="4" id="KW-0479">Metal-binding</keyword>
<sequence length="415" mass="46302">MQEAYNLAGDKNVVASQSYGPLVGLRYKKTSFEIVIGLPNEADGLPSVLEKFAEEGIIDEVLTQMNKDNVRLELAKFELGLSKLFEEPALGVVQGESVFLIKVFQEAFIKVDKEGTLCILSEEYIGANLTDEMYQGLYHGSKKHEPDLDAVLARAWDGGLDKMIITGGSTTDSQKAIEMAQSDSRLYATVGCHPTRCNDFLQDAEGYLNSLKALIKDNKDKVVAIGECGLDYERLHFCEKDIQLKYFEYQLQLSREFSLPLFLHCRAAADDLVAILAKNRDSVVGGVVHSFDGSEDALQKILDLGMYIGINGCSLRTQENLEVVTKIPRDRLMIETDCPWCEVKPTHPGYTHVVTKFPTVKKEKYTVGSNNQVKGRNEPINIVQVLEILAAVRKENIDELAAAIYDNTNKLFFNK</sequence>
<dbReference type="FunFam" id="3.20.20.140:FF:000040">
    <property type="entry name" value="Putative tatD related deoxyribonuclease"/>
    <property type="match status" value="1"/>
</dbReference>
<comment type="function">
    <text evidence="8">Deoxyribonuclease which catalyzes (in vitro) the decatenation of kinetoplast DNA, which are circular DNA catenated to each other, producing linear DNA molecules. Plays an important role in chromosomal segregation and cell cycle progression during eye development probably via its DNA decatenation activity.</text>
</comment>
<dbReference type="Gene3D" id="3.20.20.140">
    <property type="entry name" value="Metal-dependent hydrolases"/>
    <property type="match status" value="1"/>
</dbReference>
<dbReference type="GO" id="GO:0004867">
    <property type="term" value="F:serine-type endopeptidase inhibitor activity"/>
    <property type="evidence" value="ECO:0007669"/>
    <property type="project" value="UniProtKB-KW"/>
</dbReference>
<name>A0A9P0I5A1_SPOLI</name>
<keyword evidence="6" id="KW-0722">Serine protease inhibitor</keyword>
<dbReference type="SUPFAM" id="SSF56574">
    <property type="entry name" value="Serpins"/>
    <property type="match status" value="1"/>
</dbReference>
<dbReference type="Gene3D" id="3.30.497.10">
    <property type="entry name" value="Antithrombin, subunit I, domain 2"/>
    <property type="match status" value="1"/>
</dbReference>
<evidence type="ECO:0000256" key="6">
    <source>
        <dbReference type="ARBA" id="ARBA00022900"/>
    </source>
</evidence>
<dbReference type="InterPro" id="IPR018228">
    <property type="entry name" value="DNase_TatD-rel_CS"/>
</dbReference>
<evidence type="ECO:0000313" key="10">
    <source>
        <dbReference type="Proteomes" id="UP001153321"/>
    </source>
</evidence>
<dbReference type="Gene3D" id="2.30.39.10">
    <property type="entry name" value="Alpha-1-antitrypsin, domain 1"/>
    <property type="match status" value="1"/>
</dbReference>
<dbReference type="InterPro" id="IPR050891">
    <property type="entry name" value="TatD-type_Hydrolase"/>
</dbReference>
<dbReference type="Proteomes" id="UP001153321">
    <property type="component" value="Chromosome 20"/>
</dbReference>
<evidence type="ECO:0000256" key="2">
    <source>
        <dbReference type="ARBA" id="ARBA00022690"/>
    </source>
</evidence>
<keyword evidence="2" id="KW-0646">Protease inhibitor</keyword>
<dbReference type="AlphaFoldDB" id="A0A9P0I5A1"/>
<evidence type="ECO:0000256" key="4">
    <source>
        <dbReference type="ARBA" id="ARBA00022723"/>
    </source>
</evidence>
<dbReference type="GO" id="GO:0005829">
    <property type="term" value="C:cytosol"/>
    <property type="evidence" value="ECO:0007669"/>
    <property type="project" value="TreeGrafter"/>
</dbReference>